<dbReference type="GO" id="GO:0005975">
    <property type="term" value="P:carbohydrate metabolic process"/>
    <property type="evidence" value="ECO:0007669"/>
    <property type="project" value="UniProtKB-ARBA"/>
</dbReference>
<dbReference type="GO" id="GO:0044281">
    <property type="term" value="P:small molecule metabolic process"/>
    <property type="evidence" value="ECO:0007669"/>
    <property type="project" value="UniProtKB-ARBA"/>
</dbReference>
<evidence type="ECO:0000256" key="1">
    <source>
        <dbReference type="ARBA" id="ARBA00006484"/>
    </source>
</evidence>
<dbReference type="KEGG" id="som:SOMG_00755"/>
<dbReference type="Pfam" id="PF13561">
    <property type="entry name" value="adh_short_C2"/>
    <property type="match status" value="1"/>
</dbReference>
<dbReference type="PANTHER" id="PTHR43008:SF13">
    <property type="entry name" value="L-XYLULOSE REDUCTASE-RELATED"/>
    <property type="match status" value="1"/>
</dbReference>
<dbReference type="SUPFAM" id="SSF51735">
    <property type="entry name" value="NAD(P)-binding Rossmann-fold domains"/>
    <property type="match status" value="1"/>
</dbReference>
<dbReference type="AlphaFoldDB" id="A0AAE9W8M8"/>
<evidence type="ECO:0000313" key="5">
    <source>
        <dbReference type="Proteomes" id="UP001212411"/>
    </source>
</evidence>
<keyword evidence="2" id="KW-0521">NADP</keyword>
<dbReference type="GO" id="GO:0050085">
    <property type="term" value="F:mannitol 2-dehydrogenase (NADP+) activity"/>
    <property type="evidence" value="ECO:0007669"/>
    <property type="project" value="UniProtKB-ARBA"/>
</dbReference>
<name>A0AAE9W8M8_9SCHI</name>
<dbReference type="GO" id="GO:0050664">
    <property type="term" value="F:oxidoreductase activity, acting on NAD(P)H, oxygen as acceptor"/>
    <property type="evidence" value="ECO:0007669"/>
    <property type="project" value="TreeGrafter"/>
</dbReference>
<dbReference type="Gene3D" id="3.40.50.720">
    <property type="entry name" value="NAD(P)-binding Rossmann-like Domain"/>
    <property type="match status" value="1"/>
</dbReference>
<dbReference type="InterPro" id="IPR036291">
    <property type="entry name" value="NAD(P)-bd_dom_sf"/>
</dbReference>
<dbReference type="RefSeq" id="XP_056035641.1">
    <property type="nucleotide sequence ID" value="XM_056179549.1"/>
</dbReference>
<evidence type="ECO:0000256" key="3">
    <source>
        <dbReference type="ARBA" id="ARBA00023002"/>
    </source>
</evidence>
<sequence>MSLSMFSLKGKTSIVTGGSGGIGFAIAKSLAAAGSNVGLLYGGNKKALDYARELRETYHVKSEAYSCSIEKRNAVLETTNQAVKELGGRLDIMVANAGIAIPHLALEDENEDIWTKVVNVNLNGAYYTAQAAGHHFKNQGSGSLIFTASMSGHIANWPQQWASYHATKGAVKHLSRALAVEWAPFARVNSVSPGYIDTDLTLYADEKLRKQWKDLTPQGRIGLPEELVGAYVYLASDASSYCTGTDIVVDGGYVSR</sequence>
<evidence type="ECO:0000313" key="4">
    <source>
        <dbReference type="EMBL" id="WBW71398.1"/>
    </source>
</evidence>
<reference evidence="4 5" key="1">
    <citation type="journal article" date="2023" name="G3 (Bethesda)">
        <title>A high-quality reference genome for the fission yeast Schizosaccharomyces osmophilus.</title>
        <authorList>
            <person name="Jia G.S."/>
            <person name="Zhang W.C."/>
            <person name="Liang Y."/>
            <person name="Liu X.H."/>
            <person name="Rhind N."/>
            <person name="Pidoux A."/>
            <person name="Brysch-Herzberg M."/>
            <person name="Du L.L."/>
        </authorList>
    </citation>
    <scope>NUCLEOTIDE SEQUENCE [LARGE SCALE GENOMIC DNA]</scope>
    <source>
        <strain evidence="4 5">CBS 15793</strain>
    </source>
</reference>
<dbReference type="FunFam" id="3.40.50.720:FF:000090">
    <property type="entry name" value="NADP-dependent mannitol dehydrogenase"/>
    <property type="match status" value="1"/>
</dbReference>
<keyword evidence="3" id="KW-0560">Oxidoreductase</keyword>
<dbReference type="EMBL" id="CP115611">
    <property type="protein sequence ID" value="WBW71398.1"/>
    <property type="molecule type" value="Genomic_DNA"/>
</dbReference>
<dbReference type="CDD" id="cd05352">
    <property type="entry name" value="MDH-like_SDR_c"/>
    <property type="match status" value="1"/>
</dbReference>
<gene>
    <name evidence="4" type="ORF">SOMG_00755</name>
</gene>
<evidence type="ECO:0000256" key="2">
    <source>
        <dbReference type="ARBA" id="ARBA00022857"/>
    </source>
</evidence>
<organism evidence="4 5">
    <name type="scientific">Schizosaccharomyces osmophilus</name>
    <dbReference type="NCBI Taxonomy" id="2545709"/>
    <lineage>
        <taxon>Eukaryota</taxon>
        <taxon>Fungi</taxon>
        <taxon>Dikarya</taxon>
        <taxon>Ascomycota</taxon>
        <taxon>Taphrinomycotina</taxon>
        <taxon>Schizosaccharomycetes</taxon>
        <taxon>Schizosaccharomycetales</taxon>
        <taxon>Schizosaccharomycetaceae</taxon>
        <taxon>Schizosaccharomyces</taxon>
    </lineage>
</organism>
<proteinExistence type="inferred from homology"/>
<dbReference type="InterPro" id="IPR002347">
    <property type="entry name" value="SDR_fam"/>
</dbReference>
<accession>A0AAE9W8M8</accession>
<dbReference type="PANTHER" id="PTHR43008">
    <property type="entry name" value="BENZIL REDUCTASE"/>
    <property type="match status" value="1"/>
</dbReference>
<dbReference type="PRINTS" id="PR00080">
    <property type="entry name" value="SDRFAMILY"/>
</dbReference>
<dbReference type="GeneID" id="80874238"/>
<dbReference type="Proteomes" id="UP001212411">
    <property type="component" value="Chromosome 1"/>
</dbReference>
<comment type="similarity">
    <text evidence="1">Belongs to the short-chain dehydrogenases/reductases (SDR) family.</text>
</comment>
<dbReference type="PRINTS" id="PR00081">
    <property type="entry name" value="GDHRDH"/>
</dbReference>
<protein>
    <submittedName>
        <fullName evidence="4">Sorbose reductase</fullName>
    </submittedName>
</protein>
<keyword evidence="5" id="KW-1185">Reference proteome</keyword>